<accession>A0ABU0G857</accession>
<gene>
    <name evidence="1" type="ORF">J2045_001963</name>
</gene>
<organism evidence="1 2">
    <name type="scientific">Peteryoungia aggregata LMG 23059</name>
    <dbReference type="NCBI Taxonomy" id="1368425"/>
    <lineage>
        <taxon>Bacteria</taxon>
        <taxon>Pseudomonadati</taxon>
        <taxon>Pseudomonadota</taxon>
        <taxon>Alphaproteobacteria</taxon>
        <taxon>Hyphomicrobiales</taxon>
        <taxon>Rhizobiaceae</taxon>
        <taxon>Peteryoungia</taxon>
    </lineage>
</organism>
<proteinExistence type="predicted"/>
<protein>
    <submittedName>
        <fullName evidence="1">Uncharacterized protein</fullName>
    </submittedName>
</protein>
<evidence type="ECO:0000313" key="2">
    <source>
        <dbReference type="Proteomes" id="UP001238496"/>
    </source>
</evidence>
<keyword evidence="2" id="KW-1185">Reference proteome</keyword>
<comment type="caution">
    <text evidence="1">The sequence shown here is derived from an EMBL/GenBank/DDBJ whole genome shotgun (WGS) entry which is preliminary data.</text>
</comment>
<name>A0ABU0G857_9HYPH</name>
<evidence type="ECO:0000313" key="1">
    <source>
        <dbReference type="EMBL" id="MDQ0420936.1"/>
    </source>
</evidence>
<reference evidence="1 2" key="1">
    <citation type="submission" date="2023-07" db="EMBL/GenBank/DDBJ databases">
        <title>Genomic Encyclopedia of Type Strains, Phase IV (KMG-IV): sequencing the most valuable type-strain genomes for metagenomic binning, comparative biology and taxonomic classification.</title>
        <authorList>
            <person name="Goeker M."/>
        </authorList>
    </citation>
    <scope>NUCLEOTIDE SEQUENCE [LARGE SCALE GENOMIC DNA]</scope>
    <source>
        <strain evidence="1 2">DSM 1111</strain>
    </source>
</reference>
<dbReference type="Proteomes" id="UP001238496">
    <property type="component" value="Unassembled WGS sequence"/>
</dbReference>
<sequence>MILLWKTMPLKVERHRKCRSISEAIKQPCDLPEVADDSGHSLLHIVRTWPRSKRATLLTSIANTLKTSQQEEAGPCLPLEAVVVV</sequence>
<dbReference type="EMBL" id="JAUSUW010000005">
    <property type="protein sequence ID" value="MDQ0420936.1"/>
    <property type="molecule type" value="Genomic_DNA"/>
</dbReference>